<organism evidence="1 2">
    <name type="scientific">Albibacterium profundi</name>
    <dbReference type="NCBI Taxonomy" id="3134906"/>
    <lineage>
        <taxon>Bacteria</taxon>
        <taxon>Pseudomonadati</taxon>
        <taxon>Bacteroidota</taxon>
        <taxon>Sphingobacteriia</taxon>
        <taxon>Sphingobacteriales</taxon>
        <taxon>Sphingobacteriaceae</taxon>
        <taxon>Albibacterium</taxon>
    </lineage>
</organism>
<evidence type="ECO:0008006" key="3">
    <source>
        <dbReference type="Google" id="ProtNLM"/>
    </source>
</evidence>
<evidence type="ECO:0000313" key="2">
    <source>
        <dbReference type="Proteomes" id="UP001580928"/>
    </source>
</evidence>
<keyword evidence="2" id="KW-1185">Reference proteome</keyword>
<evidence type="ECO:0000313" key="1">
    <source>
        <dbReference type="EMBL" id="MFB5944789.1"/>
    </source>
</evidence>
<proteinExistence type="predicted"/>
<name>A0ABV5CB66_9SPHI</name>
<accession>A0ABV5CB66</accession>
<sequence>MPQDKTLYDFFTEDHRRIEVILNEAIRDRNKVDLDRYHEFRVGLLTHIKMEEKILFVAAQKANGGEPLPLQPKLRLDHGALTSLLVCPPSQDVINVIEYILEKHDILEEEEGGMYEACEKLTIHERQQILDELKNVTPVPVHPFNEAPYALDVAKRSVKRAGFDFDALTD</sequence>
<reference evidence="1 2" key="1">
    <citation type="submission" date="2024-04" db="EMBL/GenBank/DDBJ databases">
        <title>Albibacterium profundi sp. nov., isolated from sediment of the Challenger Deep of Mariana Trench.</title>
        <authorList>
            <person name="Wang Y."/>
        </authorList>
    </citation>
    <scope>NUCLEOTIDE SEQUENCE [LARGE SCALE GENOMIC DNA]</scope>
    <source>
        <strain evidence="1 2">RHL897</strain>
    </source>
</reference>
<comment type="caution">
    <text evidence="1">The sequence shown here is derived from an EMBL/GenBank/DDBJ whole genome shotgun (WGS) entry which is preliminary data.</text>
</comment>
<gene>
    <name evidence="1" type="ORF">WKR92_02975</name>
</gene>
<protein>
    <recommendedName>
        <fullName evidence="3">Hemerythrin domain-containing protein</fullName>
    </recommendedName>
</protein>
<dbReference type="Proteomes" id="UP001580928">
    <property type="component" value="Unassembled WGS sequence"/>
</dbReference>
<dbReference type="RefSeq" id="WP_375556349.1">
    <property type="nucleotide sequence ID" value="NZ_JBBVGT010000002.1"/>
</dbReference>
<dbReference type="EMBL" id="JBBVGT010000002">
    <property type="protein sequence ID" value="MFB5944789.1"/>
    <property type="molecule type" value="Genomic_DNA"/>
</dbReference>